<protein>
    <recommendedName>
        <fullName evidence="4">Malate dehydrogenase</fullName>
    </recommendedName>
</protein>
<evidence type="ECO:0000256" key="1">
    <source>
        <dbReference type="SAM" id="SignalP"/>
    </source>
</evidence>
<name>A0ABR1GVB1_9HYPO</name>
<keyword evidence="3" id="KW-1185">Reference proteome</keyword>
<dbReference type="PANTHER" id="PTHR35567">
    <property type="entry name" value="MALATE DEHYDROGENASE (AFU_ORTHOLOGUE AFUA_2G13800)"/>
    <property type="match status" value="1"/>
</dbReference>
<evidence type="ECO:0008006" key="4">
    <source>
        <dbReference type="Google" id="ProtNLM"/>
    </source>
</evidence>
<sequence length="234" mass="23747">MLANSLLLLVSATLAMASPCVRTSPTLPVNGGDKELPSPPAGATLQRIALGLGIQNYTCTAAGSEATATGALAMLYDITHLYPGAGRRALDADAWAGLSAKALNGHAVPLNLLADGTGADAQNPFTADAALQLDDLADLPFLGHHYFNAAGIPTFAISAGTFLGKKIDGINAPASADPGPDGTGAVTWLYLGDAGGSEGLKYTYRVLTAGGNSHGCKAAGKDSTSYATTYWFFS</sequence>
<dbReference type="EMBL" id="JAZAVJ010000149">
    <property type="protein sequence ID" value="KAK7409473.1"/>
    <property type="molecule type" value="Genomic_DNA"/>
</dbReference>
<feature type="chain" id="PRO_5045672606" description="Malate dehydrogenase" evidence="1">
    <location>
        <begin position="18"/>
        <end position="234"/>
    </location>
</feature>
<evidence type="ECO:0000313" key="2">
    <source>
        <dbReference type="EMBL" id="KAK7409473.1"/>
    </source>
</evidence>
<dbReference type="Proteomes" id="UP001498476">
    <property type="component" value="Unassembled WGS sequence"/>
</dbReference>
<reference evidence="2 3" key="1">
    <citation type="journal article" date="2025" name="Microbiol. Resour. Announc.">
        <title>Draft genome sequences for Neonectria magnoliae and Neonectria punicea, canker pathogens of Liriodendron tulipifera and Acer saccharum in West Virginia.</title>
        <authorList>
            <person name="Petronek H.M."/>
            <person name="Kasson M.T."/>
            <person name="Metheny A.M."/>
            <person name="Stauder C.M."/>
            <person name="Lovett B."/>
            <person name="Lynch S.C."/>
            <person name="Garnas J.R."/>
            <person name="Kasson L.R."/>
            <person name="Stajich J.E."/>
        </authorList>
    </citation>
    <scope>NUCLEOTIDE SEQUENCE [LARGE SCALE GENOMIC DNA]</scope>
    <source>
        <strain evidence="2 3">NRRL 64653</strain>
    </source>
</reference>
<organism evidence="2 3">
    <name type="scientific">Neonectria punicea</name>
    <dbReference type="NCBI Taxonomy" id="979145"/>
    <lineage>
        <taxon>Eukaryota</taxon>
        <taxon>Fungi</taxon>
        <taxon>Dikarya</taxon>
        <taxon>Ascomycota</taxon>
        <taxon>Pezizomycotina</taxon>
        <taxon>Sordariomycetes</taxon>
        <taxon>Hypocreomycetidae</taxon>
        <taxon>Hypocreales</taxon>
        <taxon>Nectriaceae</taxon>
        <taxon>Neonectria</taxon>
    </lineage>
</organism>
<proteinExistence type="predicted"/>
<dbReference type="Pfam" id="PF11937">
    <property type="entry name" value="DUF3455"/>
    <property type="match status" value="1"/>
</dbReference>
<keyword evidence="1" id="KW-0732">Signal</keyword>
<gene>
    <name evidence="2" type="ORF">QQX98_008323</name>
</gene>
<dbReference type="PANTHER" id="PTHR35567:SF3">
    <property type="entry name" value="MALATE DEHYDROGENASE"/>
    <property type="match status" value="1"/>
</dbReference>
<feature type="signal peptide" evidence="1">
    <location>
        <begin position="1"/>
        <end position="17"/>
    </location>
</feature>
<dbReference type="InterPro" id="IPR021851">
    <property type="entry name" value="DUF3455"/>
</dbReference>
<accession>A0ABR1GVB1</accession>
<evidence type="ECO:0000313" key="3">
    <source>
        <dbReference type="Proteomes" id="UP001498476"/>
    </source>
</evidence>
<comment type="caution">
    <text evidence="2">The sequence shown here is derived from an EMBL/GenBank/DDBJ whole genome shotgun (WGS) entry which is preliminary data.</text>
</comment>